<keyword evidence="1" id="KW-1133">Transmembrane helix</keyword>
<dbReference type="RefSeq" id="WP_151862197.1">
    <property type="nucleotide sequence ID" value="NZ_WBZC01000065.1"/>
</dbReference>
<feature type="transmembrane region" description="Helical" evidence="1">
    <location>
        <begin position="33"/>
        <end position="53"/>
    </location>
</feature>
<accession>A0A6I0EYL5</accession>
<dbReference type="Pfam" id="PF12732">
    <property type="entry name" value="YtxH"/>
    <property type="match status" value="1"/>
</dbReference>
<evidence type="ECO:0000313" key="2">
    <source>
        <dbReference type="EMBL" id="KAB3530492.1"/>
    </source>
</evidence>
<keyword evidence="1" id="KW-0472">Membrane</keyword>
<sequence length="127" mass="14411">MNIGKIEEKVEAIKKILDPERAKRERAKERAKGVAKGLAIGSFIGGLAGIFFAPDKGENTRRRAKKELEKAKDILENNMVEGKQKFEGFMEEHKETINDKLMTVKDKFKCKCNAEATEEDKPEEKVD</sequence>
<dbReference type="AlphaFoldDB" id="A0A6I0EYL5"/>
<dbReference type="EMBL" id="WBZC01000065">
    <property type="protein sequence ID" value="KAB3530492.1"/>
    <property type="molecule type" value="Genomic_DNA"/>
</dbReference>
<dbReference type="InterPro" id="IPR024623">
    <property type="entry name" value="YtxH"/>
</dbReference>
<name>A0A6I0EYL5_9FIRM</name>
<organism evidence="2 3">
    <name type="scientific">Alkaliphilus pronyensis</name>
    <dbReference type="NCBI Taxonomy" id="1482732"/>
    <lineage>
        <taxon>Bacteria</taxon>
        <taxon>Bacillati</taxon>
        <taxon>Bacillota</taxon>
        <taxon>Clostridia</taxon>
        <taxon>Peptostreptococcales</taxon>
        <taxon>Natronincolaceae</taxon>
        <taxon>Alkaliphilus</taxon>
    </lineage>
</organism>
<protein>
    <submittedName>
        <fullName evidence="2">YtxH domain-containing protein</fullName>
    </submittedName>
</protein>
<comment type="caution">
    <text evidence="2">The sequence shown here is derived from an EMBL/GenBank/DDBJ whole genome shotgun (WGS) entry which is preliminary data.</text>
</comment>
<gene>
    <name evidence="2" type="ORF">F8154_13770</name>
</gene>
<dbReference type="Proteomes" id="UP000432715">
    <property type="component" value="Unassembled WGS sequence"/>
</dbReference>
<dbReference type="OrthoDB" id="1957298at2"/>
<keyword evidence="1" id="KW-0812">Transmembrane</keyword>
<evidence type="ECO:0000313" key="3">
    <source>
        <dbReference type="Proteomes" id="UP000432715"/>
    </source>
</evidence>
<keyword evidence="3" id="KW-1185">Reference proteome</keyword>
<reference evidence="2 3" key="1">
    <citation type="submission" date="2019-10" db="EMBL/GenBank/DDBJ databases">
        <title>Alkaliphilus serpentinus sp. nov. and Alkaliphilus pronyensis sp. nov., two novel anaerobic alkaliphilic species isolated from the serpentinized-hosted hydrothermal field of the Prony Bay (New Caledonia).</title>
        <authorList>
            <person name="Postec A."/>
        </authorList>
    </citation>
    <scope>NUCLEOTIDE SEQUENCE [LARGE SCALE GENOMIC DNA]</scope>
    <source>
        <strain evidence="2 3">LacV</strain>
    </source>
</reference>
<evidence type="ECO:0000256" key="1">
    <source>
        <dbReference type="SAM" id="Phobius"/>
    </source>
</evidence>
<proteinExistence type="predicted"/>